<dbReference type="SUPFAM" id="SSF55785">
    <property type="entry name" value="PYP-like sensor domain (PAS domain)"/>
    <property type="match status" value="3"/>
</dbReference>
<feature type="domain" description="Histidine kinase" evidence="14">
    <location>
        <begin position="517"/>
        <end position="735"/>
    </location>
</feature>
<dbReference type="Pfam" id="PF02518">
    <property type="entry name" value="HATPase_c"/>
    <property type="match status" value="1"/>
</dbReference>
<dbReference type="InterPro" id="IPR036097">
    <property type="entry name" value="HisK_dim/P_sf"/>
</dbReference>
<accession>A0ABU9CC61</accession>
<dbReference type="Pfam" id="PF13426">
    <property type="entry name" value="PAS_9"/>
    <property type="match status" value="2"/>
</dbReference>
<dbReference type="InterPro" id="IPR000700">
    <property type="entry name" value="PAS-assoc_C"/>
</dbReference>
<name>A0ABU9CC61_9BURK</name>
<dbReference type="EMBL" id="JBBUTH010000001">
    <property type="protein sequence ID" value="MEK8049467.1"/>
    <property type="molecule type" value="Genomic_DNA"/>
</dbReference>
<feature type="domain" description="PAS" evidence="15">
    <location>
        <begin position="252"/>
        <end position="301"/>
    </location>
</feature>
<keyword evidence="10 13" id="KW-1133">Transmembrane helix</keyword>
<dbReference type="PROSITE" id="PS50113">
    <property type="entry name" value="PAC"/>
    <property type="match status" value="1"/>
</dbReference>
<dbReference type="InterPro" id="IPR050351">
    <property type="entry name" value="BphY/WalK/GraS-like"/>
</dbReference>
<evidence type="ECO:0000256" key="2">
    <source>
        <dbReference type="ARBA" id="ARBA00004141"/>
    </source>
</evidence>
<feature type="domain" description="PAS" evidence="15">
    <location>
        <begin position="125"/>
        <end position="173"/>
    </location>
</feature>
<feature type="domain" description="PAC" evidence="16">
    <location>
        <begin position="328"/>
        <end position="380"/>
    </location>
</feature>
<dbReference type="SMART" id="SM00387">
    <property type="entry name" value="HATPase_c"/>
    <property type="match status" value="1"/>
</dbReference>
<keyword evidence="6 13" id="KW-0812">Transmembrane</keyword>
<dbReference type="Pfam" id="PF00512">
    <property type="entry name" value="HisKA"/>
    <property type="match status" value="1"/>
</dbReference>
<dbReference type="CDD" id="cd00082">
    <property type="entry name" value="HisKA"/>
    <property type="match status" value="1"/>
</dbReference>
<dbReference type="Gene3D" id="1.10.287.130">
    <property type="match status" value="1"/>
</dbReference>
<reference evidence="17 18" key="1">
    <citation type="submission" date="2024-04" db="EMBL/GenBank/DDBJ databases">
        <title>Novel species of the genus Ideonella isolated from streams.</title>
        <authorList>
            <person name="Lu H."/>
        </authorList>
    </citation>
    <scope>NUCLEOTIDE SEQUENCE [LARGE SCALE GENOMIC DNA]</scope>
    <source>
        <strain evidence="17 18">DXS22W</strain>
    </source>
</reference>
<sequence>MSKRSEAGLRRQLLSMSAGAAVLCLVAGFLGGWLMGVQRSTGLAALWPLLALAALAAVILAGLDRRLAQRLDPLARLVAHCRTLTQRVGERFDQPLGSREERELAAAINEASGALAQQVADMRAVKARLQTLLGAVPDAILGLDEQLNIVVANPAVASVFGIETRDAIGQGLVQLLPACSAEWAREQLGAAAVMSGSGVRVARAETEGVRGGSTSFPVELSISEAPAVAAGGGLRYTVVVRDQTEKRWADDQLRLYQRALEATANGVVIADMSWPGAPLVYANPAFAQLTGWARDEIIGMNCRVLQGTDRDQPGIAVLREAIAAGQPAHATLRNYRKDGTPFFNELALAPVHDAQDKLTHYVGIINDVTQREAARRALADRSARLDTIFRLSPDGFVLFDGDGWLAYCNPAFAEMTGWQADRVIGMMNMEAFDTNFALQCDAGQPYAPIVAGDAAAADPSDTAAEEEVTMELMRPVRRTLRRAMRRTMTETGETILFFRDVTRETEVDRMKSEFLTTAAHELRTPMASIFGFSELLLRRPVPDDRRRDMVETIHRQAAWLIQMLNELLDLARIEARQGKDMKPAVMRVGELIDSTLGSLMVPGDTRQVALRVEHGDAAIHVDAEKTRQALLNVISNAYKYSPGGGAIEVSVVQAERRGRPSVGILVSDQGIGMTPSQLQRVCERFYRADPSGNIPGTGLGMSLVKEIVELQGGEVQIDSELGAGTQVTLWLPLANEAMSGCQELAAA</sequence>
<evidence type="ECO:0000259" key="14">
    <source>
        <dbReference type="PROSITE" id="PS50109"/>
    </source>
</evidence>
<keyword evidence="4" id="KW-0597">Phosphoprotein</keyword>
<dbReference type="PROSITE" id="PS50112">
    <property type="entry name" value="PAS"/>
    <property type="match status" value="3"/>
</dbReference>
<evidence type="ECO:0000256" key="13">
    <source>
        <dbReference type="SAM" id="Phobius"/>
    </source>
</evidence>
<gene>
    <name evidence="17" type="ORF">AACH10_04380</name>
</gene>
<dbReference type="InterPro" id="IPR000014">
    <property type="entry name" value="PAS"/>
</dbReference>
<evidence type="ECO:0000256" key="1">
    <source>
        <dbReference type="ARBA" id="ARBA00000085"/>
    </source>
</evidence>
<dbReference type="PANTHER" id="PTHR42878">
    <property type="entry name" value="TWO-COMPONENT HISTIDINE KINASE"/>
    <property type="match status" value="1"/>
</dbReference>
<dbReference type="NCBIfam" id="TIGR00229">
    <property type="entry name" value="sensory_box"/>
    <property type="match status" value="3"/>
</dbReference>
<dbReference type="RefSeq" id="WP_341409129.1">
    <property type="nucleotide sequence ID" value="NZ_JBBUTH010000001.1"/>
</dbReference>
<keyword evidence="7" id="KW-0547">Nucleotide-binding</keyword>
<dbReference type="InterPro" id="IPR001610">
    <property type="entry name" value="PAC"/>
</dbReference>
<dbReference type="EC" id="2.7.13.3" evidence="3"/>
<evidence type="ECO:0000313" key="18">
    <source>
        <dbReference type="Proteomes" id="UP001365405"/>
    </source>
</evidence>
<keyword evidence="8" id="KW-0418">Kinase</keyword>
<keyword evidence="5" id="KW-0808">Transferase</keyword>
<evidence type="ECO:0000256" key="7">
    <source>
        <dbReference type="ARBA" id="ARBA00022741"/>
    </source>
</evidence>
<organism evidence="17 18">
    <name type="scientific">Pseudaquabacterium inlustre</name>
    <dbReference type="NCBI Taxonomy" id="2984192"/>
    <lineage>
        <taxon>Bacteria</taxon>
        <taxon>Pseudomonadati</taxon>
        <taxon>Pseudomonadota</taxon>
        <taxon>Betaproteobacteria</taxon>
        <taxon>Burkholderiales</taxon>
        <taxon>Sphaerotilaceae</taxon>
        <taxon>Pseudaquabacterium</taxon>
    </lineage>
</organism>
<dbReference type="InterPro" id="IPR035965">
    <property type="entry name" value="PAS-like_dom_sf"/>
</dbReference>
<dbReference type="CDD" id="cd00130">
    <property type="entry name" value="PAS"/>
    <property type="match status" value="3"/>
</dbReference>
<dbReference type="InterPro" id="IPR036890">
    <property type="entry name" value="HATPase_C_sf"/>
</dbReference>
<evidence type="ECO:0000259" key="15">
    <source>
        <dbReference type="PROSITE" id="PS50112"/>
    </source>
</evidence>
<evidence type="ECO:0000256" key="5">
    <source>
        <dbReference type="ARBA" id="ARBA00022679"/>
    </source>
</evidence>
<keyword evidence="11" id="KW-0902">Two-component regulatory system</keyword>
<evidence type="ECO:0000313" key="17">
    <source>
        <dbReference type="EMBL" id="MEK8049467.1"/>
    </source>
</evidence>
<feature type="transmembrane region" description="Helical" evidence="13">
    <location>
        <begin position="12"/>
        <end position="33"/>
    </location>
</feature>
<dbReference type="CDD" id="cd00075">
    <property type="entry name" value="HATPase"/>
    <property type="match status" value="1"/>
</dbReference>
<dbReference type="SMART" id="SM00086">
    <property type="entry name" value="PAC"/>
    <property type="match status" value="2"/>
</dbReference>
<dbReference type="Proteomes" id="UP001365405">
    <property type="component" value="Unassembled WGS sequence"/>
</dbReference>
<dbReference type="SMART" id="SM00388">
    <property type="entry name" value="HisKA"/>
    <property type="match status" value="1"/>
</dbReference>
<evidence type="ECO:0000256" key="6">
    <source>
        <dbReference type="ARBA" id="ARBA00022692"/>
    </source>
</evidence>
<dbReference type="SUPFAM" id="SSF47384">
    <property type="entry name" value="Homodimeric domain of signal transducing histidine kinase"/>
    <property type="match status" value="1"/>
</dbReference>
<evidence type="ECO:0000256" key="4">
    <source>
        <dbReference type="ARBA" id="ARBA00022553"/>
    </source>
</evidence>
<dbReference type="InterPro" id="IPR003661">
    <property type="entry name" value="HisK_dim/P_dom"/>
</dbReference>
<dbReference type="SUPFAM" id="SSF55874">
    <property type="entry name" value="ATPase domain of HSP90 chaperone/DNA topoisomerase II/histidine kinase"/>
    <property type="match status" value="1"/>
</dbReference>
<proteinExistence type="predicted"/>
<protein>
    <recommendedName>
        <fullName evidence="3">histidine kinase</fullName>
        <ecNumber evidence="3">2.7.13.3</ecNumber>
    </recommendedName>
</protein>
<evidence type="ECO:0000256" key="3">
    <source>
        <dbReference type="ARBA" id="ARBA00012438"/>
    </source>
</evidence>
<evidence type="ECO:0000256" key="9">
    <source>
        <dbReference type="ARBA" id="ARBA00022840"/>
    </source>
</evidence>
<feature type="transmembrane region" description="Helical" evidence="13">
    <location>
        <begin position="45"/>
        <end position="63"/>
    </location>
</feature>
<dbReference type="Gene3D" id="3.30.450.20">
    <property type="entry name" value="PAS domain"/>
    <property type="match status" value="3"/>
</dbReference>
<evidence type="ECO:0000256" key="8">
    <source>
        <dbReference type="ARBA" id="ARBA00022777"/>
    </source>
</evidence>
<feature type="domain" description="PAS" evidence="15">
    <location>
        <begin position="381"/>
        <end position="425"/>
    </location>
</feature>
<dbReference type="PANTHER" id="PTHR42878:SF7">
    <property type="entry name" value="SENSOR HISTIDINE KINASE GLRK"/>
    <property type="match status" value="1"/>
</dbReference>
<keyword evidence="18" id="KW-1185">Reference proteome</keyword>
<comment type="caution">
    <text evidence="17">The sequence shown here is derived from an EMBL/GenBank/DDBJ whole genome shotgun (WGS) entry which is preliminary data.</text>
</comment>
<evidence type="ECO:0000256" key="11">
    <source>
        <dbReference type="ARBA" id="ARBA00023012"/>
    </source>
</evidence>
<dbReference type="SMART" id="SM00091">
    <property type="entry name" value="PAS"/>
    <property type="match status" value="3"/>
</dbReference>
<evidence type="ECO:0000259" key="16">
    <source>
        <dbReference type="PROSITE" id="PS50113"/>
    </source>
</evidence>
<dbReference type="InterPro" id="IPR005467">
    <property type="entry name" value="His_kinase_dom"/>
</dbReference>
<dbReference type="InterPro" id="IPR004358">
    <property type="entry name" value="Sig_transdc_His_kin-like_C"/>
</dbReference>
<evidence type="ECO:0000256" key="10">
    <source>
        <dbReference type="ARBA" id="ARBA00022989"/>
    </source>
</evidence>
<dbReference type="InterPro" id="IPR003594">
    <property type="entry name" value="HATPase_dom"/>
</dbReference>
<comment type="catalytic activity">
    <reaction evidence="1">
        <text>ATP + protein L-histidine = ADP + protein N-phospho-L-histidine.</text>
        <dbReference type="EC" id="2.7.13.3"/>
    </reaction>
</comment>
<comment type="subcellular location">
    <subcellularLocation>
        <location evidence="2">Membrane</location>
        <topology evidence="2">Multi-pass membrane protein</topology>
    </subcellularLocation>
</comment>
<dbReference type="InterPro" id="IPR013767">
    <property type="entry name" value="PAS_fold"/>
</dbReference>
<dbReference type="Gene3D" id="3.30.565.10">
    <property type="entry name" value="Histidine kinase-like ATPase, C-terminal domain"/>
    <property type="match status" value="1"/>
</dbReference>
<keyword evidence="9" id="KW-0067">ATP-binding</keyword>
<dbReference type="PROSITE" id="PS50109">
    <property type="entry name" value="HIS_KIN"/>
    <property type="match status" value="1"/>
</dbReference>
<dbReference type="PRINTS" id="PR00344">
    <property type="entry name" value="BCTRLSENSOR"/>
</dbReference>
<dbReference type="Pfam" id="PF00989">
    <property type="entry name" value="PAS"/>
    <property type="match status" value="1"/>
</dbReference>
<keyword evidence="12 13" id="KW-0472">Membrane</keyword>
<evidence type="ECO:0000256" key="12">
    <source>
        <dbReference type="ARBA" id="ARBA00023136"/>
    </source>
</evidence>